<accession>A0A1F8FYB8</accession>
<evidence type="ECO:0000256" key="2">
    <source>
        <dbReference type="SAM" id="Phobius"/>
    </source>
</evidence>
<evidence type="ECO:0000313" key="4">
    <source>
        <dbReference type="Proteomes" id="UP000178117"/>
    </source>
</evidence>
<dbReference type="Proteomes" id="UP000178117">
    <property type="component" value="Unassembled WGS sequence"/>
</dbReference>
<keyword evidence="2" id="KW-0472">Membrane</keyword>
<feature type="coiled-coil region" evidence="1">
    <location>
        <begin position="142"/>
        <end position="173"/>
    </location>
</feature>
<reference evidence="3 4" key="1">
    <citation type="journal article" date="2016" name="Nat. Commun.">
        <title>Thousands of microbial genomes shed light on interconnected biogeochemical processes in an aquifer system.</title>
        <authorList>
            <person name="Anantharaman K."/>
            <person name="Brown C.T."/>
            <person name="Hug L.A."/>
            <person name="Sharon I."/>
            <person name="Castelle C.J."/>
            <person name="Probst A.J."/>
            <person name="Thomas B.C."/>
            <person name="Singh A."/>
            <person name="Wilkins M.J."/>
            <person name="Karaoz U."/>
            <person name="Brodie E.L."/>
            <person name="Williams K.H."/>
            <person name="Hubbard S.S."/>
            <person name="Banfield J.F."/>
        </authorList>
    </citation>
    <scope>NUCLEOTIDE SEQUENCE [LARGE SCALE GENOMIC DNA]</scope>
</reference>
<comment type="caution">
    <text evidence="3">The sequence shown here is derived from an EMBL/GenBank/DDBJ whole genome shotgun (WGS) entry which is preliminary data.</text>
</comment>
<sequence>MSAYQITLAFLFVLGYFLVAVIAGFAIFKVLVSVCRWLARFFEERLIGSQERLWIALGNLNHSKERGLPIRFHLQQISGSIIVIRKGWFRRRSAIYGDAAKNWRVAGIVKRPGWDVDMVQFKDQFGLPVGEALQLINRYPSLATMLDEIALLKQERDSLRQQSEKQLERANQNGLQLWAAIEALRAALDEDRPRFRSQASEAIRRYLEIAAGHPLDWGGSRPSDEIIENWKRTFRQQMPQVSTRRPGSFNKFPTG</sequence>
<keyword evidence="2" id="KW-0812">Transmembrane</keyword>
<name>A0A1F8FYB8_9BACT</name>
<dbReference type="STRING" id="1802685.A3C88_01425"/>
<feature type="transmembrane region" description="Helical" evidence="2">
    <location>
        <begin position="6"/>
        <end position="32"/>
    </location>
</feature>
<proteinExistence type="predicted"/>
<gene>
    <name evidence="3" type="ORF">A3C88_01425</name>
</gene>
<keyword evidence="2" id="KW-1133">Transmembrane helix</keyword>
<evidence type="ECO:0000256" key="1">
    <source>
        <dbReference type="SAM" id="Coils"/>
    </source>
</evidence>
<evidence type="ECO:0000313" key="3">
    <source>
        <dbReference type="EMBL" id="OGN17670.1"/>
    </source>
</evidence>
<keyword evidence="1" id="KW-0175">Coiled coil</keyword>
<dbReference type="EMBL" id="MGJZ01000006">
    <property type="protein sequence ID" value="OGN17670.1"/>
    <property type="molecule type" value="Genomic_DNA"/>
</dbReference>
<protein>
    <submittedName>
        <fullName evidence="3">Uncharacterized protein</fullName>
    </submittedName>
</protein>
<organism evidence="3 4">
    <name type="scientific">Candidatus Yanofskybacteria bacterium RIFCSPHIGHO2_02_FULL_50_12</name>
    <dbReference type="NCBI Taxonomy" id="1802685"/>
    <lineage>
        <taxon>Bacteria</taxon>
        <taxon>Candidatus Yanofskyibacteriota</taxon>
    </lineage>
</organism>
<dbReference type="AlphaFoldDB" id="A0A1F8FYB8"/>